<dbReference type="Gramene" id="ONK56782">
    <property type="protein sequence ID" value="ONK56782"/>
    <property type="gene ID" value="A4U43_C10F12870"/>
</dbReference>
<dbReference type="AlphaFoldDB" id="A0A5P1E2C0"/>
<evidence type="ECO:0000313" key="4">
    <source>
        <dbReference type="Proteomes" id="UP000243459"/>
    </source>
</evidence>
<evidence type="ECO:0000256" key="1">
    <source>
        <dbReference type="SAM" id="Coils"/>
    </source>
</evidence>
<evidence type="ECO:0000313" key="3">
    <source>
        <dbReference type="EMBL" id="ONK56782.1"/>
    </source>
</evidence>
<dbReference type="EMBL" id="CM007390">
    <property type="protein sequence ID" value="ONK56782.1"/>
    <property type="molecule type" value="Genomic_DNA"/>
</dbReference>
<proteinExistence type="predicted"/>
<dbReference type="GO" id="GO:0051276">
    <property type="term" value="P:chromosome organization"/>
    <property type="evidence" value="ECO:0007669"/>
    <property type="project" value="UniProtKB-ARBA"/>
</dbReference>
<protein>
    <recommendedName>
        <fullName evidence="2">RecF/RecN/SMC N-terminal domain-containing protein</fullName>
    </recommendedName>
</protein>
<dbReference type="InterPro" id="IPR027417">
    <property type="entry name" value="P-loop_NTPase"/>
</dbReference>
<dbReference type="Pfam" id="PF02463">
    <property type="entry name" value="SMC_N"/>
    <property type="match status" value="1"/>
</dbReference>
<organism evidence="3 4">
    <name type="scientific">Asparagus officinalis</name>
    <name type="common">Garden asparagus</name>
    <dbReference type="NCBI Taxonomy" id="4686"/>
    <lineage>
        <taxon>Eukaryota</taxon>
        <taxon>Viridiplantae</taxon>
        <taxon>Streptophyta</taxon>
        <taxon>Embryophyta</taxon>
        <taxon>Tracheophyta</taxon>
        <taxon>Spermatophyta</taxon>
        <taxon>Magnoliopsida</taxon>
        <taxon>Liliopsida</taxon>
        <taxon>Asparagales</taxon>
        <taxon>Asparagaceae</taxon>
        <taxon>Asparagoideae</taxon>
        <taxon>Asparagus</taxon>
    </lineage>
</organism>
<dbReference type="Gene3D" id="3.40.50.300">
    <property type="entry name" value="P-loop containing nucleotide triphosphate hydrolases"/>
    <property type="match status" value="1"/>
</dbReference>
<dbReference type="Proteomes" id="UP000243459">
    <property type="component" value="Chromosome 10"/>
</dbReference>
<feature type="domain" description="RecF/RecN/SMC N-terminal" evidence="2">
    <location>
        <begin position="70"/>
        <end position="228"/>
    </location>
</feature>
<gene>
    <name evidence="3" type="ORF">A4U43_C10F12870</name>
</gene>
<name>A0A5P1E2C0_ASPOF</name>
<dbReference type="OMA" id="PHNDIVE"/>
<evidence type="ECO:0000259" key="2">
    <source>
        <dbReference type="Pfam" id="PF02463"/>
    </source>
</evidence>
<reference evidence="4" key="1">
    <citation type="journal article" date="2017" name="Nat. Commun.">
        <title>The asparagus genome sheds light on the origin and evolution of a young Y chromosome.</title>
        <authorList>
            <person name="Harkess A."/>
            <person name="Zhou J."/>
            <person name="Xu C."/>
            <person name="Bowers J.E."/>
            <person name="Van der Hulst R."/>
            <person name="Ayyampalayam S."/>
            <person name="Mercati F."/>
            <person name="Riccardi P."/>
            <person name="McKain M.R."/>
            <person name="Kakrana A."/>
            <person name="Tang H."/>
            <person name="Ray J."/>
            <person name="Groenendijk J."/>
            <person name="Arikit S."/>
            <person name="Mathioni S.M."/>
            <person name="Nakano M."/>
            <person name="Shan H."/>
            <person name="Telgmann-Rauber A."/>
            <person name="Kanno A."/>
            <person name="Yue Z."/>
            <person name="Chen H."/>
            <person name="Li W."/>
            <person name="Chen Y."/>
            <person name="Xu X."/>
            <person name="Zhang Y."/>
            <person name="Luo S."/>
            <person name="Chen H."/>
            <person name="Gao J."/>
            <person name="Mao Z."/>
            <person name="Pires J.C."/>
            <person name="Luo M."/>
            <person name="Kudrna D."/>
            <person name="Wing R.A."/>
            <person name="Meyers B.C."/>
            <person name="Yi K."/>
            <person name="Kong H."/>
            <person name="Lavrijsen P."/>
            <person name="Sunseri F."/>
            <person name="Falavigna A."/>
            <person name="Ye Y."/>
            <person name="Leebens-Mack J.H."/>
            <person name="Chen G."/>
        </authorList>
    </citation>
    <scope>NUCLEOTIDE SEQUENCE [LARGE SCALE GENOMIC DNA]</scope>
    <source>
        <strain evidence="4">cv. DH0086</strain>
    </source>
</reference>
<keyword evidence="1" id="KW-0175">Coiled coil</keyword>
<dbReference type="InterPro" id="IPR003395">
    <property type="entry name" value="RecF/RecN/SMC_N"/>
</dbReference>
<dbReference type="FunFam" id="3.40.50.300:FF:000385">
    <property type="entry name" value="Structural maintenance of chromosomes 2"/>
    <property type="match status" value="1"/>
</dbReference>
<dbReference type="PANTHER" id="PTHR43977">
    <property type="entry name" value="STRUCTURAL MAINTENANCE OF CHROMOSOMES PROTEIN 3"/>
    <property type="match status" value="1"/>
</dbReference>
<feature type="coiled-coil region" evidence="1">
    <location>
        <begin position="57"/>
        <end position="93"/>
    </location>
</feature>
<keyword evidence="4" id="KW-1185">Reference proteome</keyword>
<accession>A0A5P1E2C0</accession>
<dbReference type="SUPFAM" id="SSF52540">
    <property type="entry name" value="P-loop containing nucleoside triphosphate hydrolases"/>
    <property type="match status" value="1"/>
</dbReference>
<sequence>MENEVKRMEMEQKDCSLRVDKLLEKHGWIASEKQLFGKNGTDYDFSSCDPYKSRQELEKLQAEQSGLEKRVNKKNDKSKIKKVIEELDEKKKETLKVTWVKVNKDFGSIFSTLLPGTMAKLEPPEGCTFLDGLEVRVAFGTVWKQSLSELSGGQRSLLALSLILALLLFKPAPLYILDEVDAALDLSHTQNIGRMIKAHFPHSQFIVVSLKEGMFNNANVLYRTKFVDGVSTVTRTVASKQK</sequence>